<organism evidence="2 3">
    <name type="scientific">Ruegeria denitrificans</name>
    <dbReference type="NCBI Taxonomy" id="1715692"/>
    <lineage>
        <taxon>Bacteria</taxon>
        <taxon>Pseudomonadati</taxon>
        <taxon>Pseudomonadota</taxon>
        <taxon>Alphaproteobacteria</taxon>
        <taxon>Rhodobacterales</taxon>
        <taxon>Roseobacteraceae</taxon>
        <taxon>Ruegeria</taxon>
    </lineage>
</organism>
<dbReference type="InterPro" id="IPR010319">
    <property type="entry name" value="Transglutaminase-like_Cys_pept"/>
</dbReference>
<feature type="transmembrane region" description="Helical" evidence="1">
    <location>
        <begin position="20"/>
        <end position="40"/>
    </location>
</feature>
<gene>
    <name evidence="2" type="ORF">RUE5091_04208</name>
</gene>
<evidence type="ECO:0008006" key="4">
    <source>
        <dbReference type="Google" id="ProtNLM"/>
    </source>
</evidence>
<evidence type="ECO:0000256" key="1">
    <source>
        <dbReference type="SAM" id="Phobius"/>
    </source>
</evidence>
<dbReference type="PANTHER" id="PTHR39327:SF1">
    <property type="entry name" value="BLR5470 PROTEIN"/>
    <property type="match status" value="1"/>
</dbReference>
<dbReference type="Gene3D" id="3.10.620.30">
    <property type="match status" value="1"/>
</dbReference>
<dbReference type="STRING" id="1715692.RUE5091_04208"/>
<reference evidence="3" key="1">
    <citation type="submission" date="2015-09" db="EMBL/GenBank/DDBJ databases">
        <authorList>
            <person name="Rodrigo-Torres L."/>
            <person name="Arahal D.R."/>
        </authorList>
    </citation>
    <scope>NUCLEOTIDE SEQUENCE [LARGE SCALE GENOMIC DNA]</scope>
    <source>
        <strain evidence="3">CECT 5091</strain>
    </source>
</reference>
<keyword evidence="3" id="KW-1185">Reference proteome</keyword>
<dbReference type="Proteomes" id="UP000051260">
    <property type="component" value="Unassembled WGS sequence"/>
</dbReference>
<protein>
    <recommendedName>
        <fullName evidence="4">Periplasmic protein</fullName>
    </recommendedName>
</protein>
<sequence>MGKADMTEPTSAQERSSEKLPVYLSMACIICSYFVSAATLQASELPLIKLDREIQAPSGAKSLCKDYSWACAITSNSGLPEAREKQIVETINTRVNRKIRAVSDQSQYGTNEYWTLPTQGSGDCEDFALQKKFELMQNGLDPTKLLIATVLDTNRSGHAVLVYRSSEGDLVLDNVTNRIKSWKETKYLFLRIQDPIHPDRWVQVSKG</sequence>
<evidence type="ECO:0000313" key="2">
    <source>
        <dbReference type="EMBL" id="CUK18137.1"/>
    </source>
</evidence>
<accession>A0A0N7MAX8</accession>
<name>A0A0N7MAX8_9RHOB</name>
<keyword evidence="1" id="KW-0472">Membrane</keyword>
<keyword evidence="1" id="KW-0812">Transmembrane</keyword>
<proteinExistence type="predicted"/>
<keyword evidence="1" id="KW-1133">Transmembrane helix</keyword>
<dbReference type="PANTHER" id="PTHR39327">
    <property type="match status" value="1"/>
</dbReference>
<evidence type="ECO:0000313" key="3">
    <source>
        <dbReference type="Proteomes" id="UP000051260"/>
    </source>
</evidence>
<dbReference type="EMBL" id="CYUD01000019">
    <property type="protein sequence ID" value="CUK18137.1"/>
    <property type="molecule type" value="Genomic_DNA"/>
</dbReference>
<dbReference type="Pfam" id="PF06035">
    <property type="entry name" value="Peptidase_C93"/>
    <property type="match status" value="1"/>
</dbReference>
<dbReference type="AlphaFoldDB" id="A0A0N7MAX8"/>